<name>A0A7W3J7K9_9MICO</name>
<feature type="transmembrane region" description="Helical" evidence="1">
    <location>
        <begin position="123"/>
        <end position="140"/>
    </location>
</feature>
<evidence type="ECO:0000313" key="3">
    <source>
        <dbReference type="EMBL" id="MBA8807771.1"/>
    </source>
</evidence>
<feature type="transmembrane region" description="Helical" evidence="1">
    <location>
        <begin position="98"/>
        <end position="117"/>
    </location>
</feature>
<organism evidence="3 4">
    <name type="scientific">Promicromonospora sukumoe</name>
    <dbReference type="NCBI Taxonomy" id="88382"/>
    <lineage>
        <taxon>Bacteria</taxon>
        <taxon>Bacillati</taxon>
        <taxon>Actinomycetota</taxon>
        <taxon>Actinomycetes</taxon>
        <taxon>Micrococcales</taxon>
        <taxon>Promicromonosporaceae</taxon>
        <taxon>Promicromonospora</taxon>
    </lineage>
</organism>
<feature type="domain" description="DUF7144" evidence="2">
    <location>
        <begin position="33"/>
        <end position="141"/>
    </location>
</feature>
<dbReference type="Pfam" id="PF23636">
    <property type="entry name" value="DUF7144"/>
    <property type="match status" value="1"/>
</dbReference>
<comment type="caution">
    <text evidence="3">The sequence shown here is derived from an EMBL/GenBank/DDBJ whole genome shotgun (WGS) entry which is preliminary data.</text>
</comment>
<keyword evidence="1" id="KW-0472">Membrane</keyword>
<proteinExistence type="predicted"/>
<dbReference type="InterPro" id="IPR055568">
    <property type="entry name" value="DUF7144"/>
</dbReference>
<evidence type="ECO:0000313" key="4">
    <source>
        <dbReference type="Proteomes" id="UP000540568"/>
    </source>
</evidence>
<accession>A0A7W3J7K9</accession>
<dbReference type="RefSeq" id="WP_246402380.1">
    <property type="nucleotide sequence ID" value="NZ_BAAATF010000006.1"/>
</dbReference>
<sequence length="148" mass="15522">MTSAPPPGSDPYPGMTPVASYGPPPTAPSPAGFAGSMLILASLFQVMQGISAVAEDTLYVAGVEYVYALDVATWGWIHIALGVVALAAGIGVLTGRTWAFVVGIILASLASLANFAFLPYYPIWSSIIIAFDVLVIWALSTRFTGRDR</sequence>
<evidence type="ECO:0000256" key="1">
    <source>
        <dbReference type="SAM" id="Phobius"/>
    </source>
</evidence>
<gene>
    <name evidence="3" type="ORF">FHX71_001713</name>
</gene>
<keyword evidence="4" id="KW-1185">Reference proteome</keyword>
<dbReference type="Proteomes" id="UP000540568">
    <property type="component" value="Unassembled WGS sequence"/>
</dbReference>
<evidence type="ECO:0000259" key="2">
    <source>
        <dbReference type="Pfam" id="PF23636"/>
    </source>
</evidence>
<dbReference type="EMBL" id="JACGWV010000001">
    <property type="protein sequence ID" value="MBA8807771.1"/>
    <property type="molecule type" value="Genomic_DNA"/>
</dbReference>
<keyword evidence="1" id="KW-0812">Transmembrane</keyword>
<dbReference type="AlphaFoldDB" id="A0A7W3J7K9"/>
<reference evidence="3 4" key="1">
    <citation type="submission" date="2020-07" db="EMBL/GenBank/DDBJ databases">
        <title>Sequencing the genomes of 1000 actinobacteria strains.</title>
        <authorList>
            <person name="Klenk H.-P."/>
        </authorList>
    </citation>
    <scope>NUCLEOTIDE SEQUENCE [LARGE SCALE GENOMIC DNA]</scope>
    <source>
        <strain evidence="3 4">DSM 44121</strain>
    </source>
</reference>
<keyword evidence="1" id="KW-1133">Transmembrane helix</keyword>
<feature type="transmembrane region" description="Helical" evidence="1">
    <location>
        <begin position="74"/>
        <end position="93"/>
    </location>
</feature>
<protein>
    <recommendedName>
        <fullName evidence="2">DUF7144 domain-containing protein</fullName>
    </recommendedName>
</protein>